<name>A0ABD6E7C5_9BILA</name>
<reference evidence="1 2" key="1">
    <citation type="submission" date="2024-08" db="EMBL/GenBank/DDBJ databases">
        <title>Gnathostoma spinigerum genome.</title>
        <authorList>
            <person name="Gonzalez-Bertolin B."/>
            <person name="Monzon S."/>
            <person name="Zaballos A."/>
            <person name="Jimenez P."/>
            <person name="Dekumyoy P."/>
            <person name="Varona S."/>
            <person name="Cuesta I."/>
            <person name="Sumanam S."/>
            <person name="Adisakwattana P."/>
            <person name="Gasser R.B."/>
            <person name="Hernandez-Gonzalez A."/>
            <person name="Young N.D."/>
            <person name="Perteguer M.J."/>
        </authorList>
    </citation>
    <scope>NUCLEOTIDE SEQUENCE [LARGE SCALE GENOMIC DNA]</scope>
    <source>
        <strain evidence="1">AL3</strain>
        <tissue evidence="1">Liver</tissue>
    </source>
</reference>
<proteinExistence type="predicted"/>
<accession>A0ABD6E7C5</accession>
<evidence type="ECO:0000313" key="1">
    <source>
        <dbReference type="EMBL" id="MFH4975516.1"/>
    </source>
</evidence>
<dbReference type="Proteomes" id="UP001608902">
    <property type="component" value="Unassembled WGS sequence"/>
</dbReference>
<gene>
    <name evidence="1" type="ORF">AB6A40_002225</name>
</gene>
<dbReference type="AlphaFoldDB" id="A0ABD6E7C5"/>
<sequence length="282" mass="31843">MIQYQQVKETLRNEDDFHKMECLTLALKAYSLTDILDLIIEVSVESPSFILTESVLSCLKTEFALLGAETAVHCFKKWIRLAEANLLNSRNLCALIDFAVRSVSVMGNAKWRSAIRTELPHLHNALRNLRKYGFAGLLSRSLLYVIIYEASYCDSANYEELTSCWSMLLLSKGASQSPLLNLSSFLVDSAVGNDYSAHLMILFSKEDDFLEIDVSPEDSVICERTQFFSLLLSHLAAIIPHLSSLQTLILMRALVQFHSKNGTVSIFVEGFTRTRNQKYILV</sequence>
<dbReference type="EMBL" id="JBGFUD010000950">
    <property type="protein sequence ID" value="MFH4975516.1"/>
    <property type="molecule type" value="Genomic_DNA"/>
</dbReference>
<protein>
    <submittedName>
        <fullName evidence="1">Uncharacterized protein</fullName>
    </submittedName>
</protein>
<keyword evidence="2" id="KW-1185">Reference proteome</keyword>
<evidence type="ECO:0000313" key="2">
    <source>
        <dbReference type="Proteomes" id="UP001608902"/>
    </source>
</evidence>
<comment type="caution">
    <text evidence="1">The sequence shown here is derived from an EMBL/GenBank/DDBJ whole genome shotgun (WGS) entry which is preliminary data.</text>
</comment>
<organism evidence="1 2">
    <name type="scientific">Gnathostoma spinigerum</name>
    <dbReference type="NCBI Taxonomy" id="75299"/>
    <lineage>
        <taxon>Eukaryota</taxon>
        <taxon>Metazoa</taxon>
        <taxon>Ecdysozoa</taxon>
        <taxon>Nematoda</taxon>
        <taxon>Chromadorea</taxon>
        <taxon>Rhabditida</taxon>
        <taxon>Spirurina</taxon>
        <taxon>Gnathostomatomorpha</taxon>
        <taxon>Gnathostomatoidea</taxon>
        <taxon>Gnathostomatidae</taxon>
        <taxon>Gnathostoma</taxon>
    </lineage>
</organism>